<evidence type="ECO:0000313" key="4">
    <source>
        <dbReference type="Proteomes" id="UP001207582"/>
    </source>
</evidence>
<dbReference type="Gene3D" id="3.40.50.12780">
    <property type="entry name" value="N-terminal domain of ligase-like"/>
    <property type="match status" value="1"/>
</dbReference>
<accession>A0ABT3JAT9</accession>
<dbReference type="PANTHER" id="PTHR42921">
    <property type="entry name" value="ACETOACETYL-COA SYNTHETASE"/>
    <property type="match status" value="1"/>
</dbReference>
<feature type="compositionally biased region" description="Low complexity" evidence="1">
    <location>
        <begin position="140"/>
        <end position="156"/>
    </location>
</feature>
<evidence type="ECO:0000256" key="1">
    <source>
        <dbReference type="SAM" id="MobiDB-lite"/>
    </source>
</evidence>
<dbReference type="EMBL" id="JAPDOG010000080">
    <property type="protein sequence ID" value="MCW3784807.1"/>
    <property type="molecule type" value="Genomic_DNA"/>
</dbReference>
<comment type="caution">
    <text evidence="3">The sequence shown here is derived from an EMBL/GenBank/DDBJ whole genome shotgun (WGS) entry which is preliminary data.</text>
</comment>
<gene>
    <name evidence="3" type="ORF">OM960_25215</name>
</gene>
<dbReference type="PANTHER" id="PTHR42921:SF1">
    <property type="entry name" value="ACETOACETYL-COA SYNTHETASE"/>
    <property type="match status" value="1"/>
</dbReference>
<dbReference type="InterPro" id="IPR042099">
    <property type="entry name" value="ANL_N_sf"/>
</dbReference>
<sequence length="156" mass="16997">MGRFLWQAEPERAAAASITRFTREVAATGREVAAYPDLHRWSVEYPEEFWPLAWDFCGLVGTQGGTAVERAEDPLGWRFFPGAKLNVVETLLNHADDRAALVAVSKAGDRTVLTRAELKAVILDVPEMRARGSTRSSPNPSARRPGHPARAAGSTG</sequence>
<feature type="region of interest" description="Disordered" evidence="1">
    <location>
        <begin position="129"/>
        <end position="156"/>
    </location>
</feature>
<protein>
    <recommendedName>
        <fullName evidence="2">Acetyl-coenzyme A synthetase N-terminal domain-containing protein</fullName>
    </recommendedName>
</protein>
<name>A0ABT3JAT9_9RHOB</name>
<reference evidence="3 4" key="1">
    <citation type="submission" date="2022-10" db="EMBL/GenBank/DDBJ databases">
        <title>Defluviimonas sp. CAU 1641 isolated from mud.</title>
        <authorList>
            <person name="Kim W."/>
        </authorList>
    </citation>
    <scope>NUCLEOTIDE SEQUENCE [LARGE SCALE GENOMIC DNA]</scope>
    <source>
        <strain evidence="3 4">CAU 1641</strain>
    </source>
</reference>
<dbReference type="Proteomes" id="UP001207582">
    <property type="component" value="Unassembled WGS sequence"/>
</dbReference>
<dbReference type="RefSeq" id="WP_264773923.1">
    <property type="nucleotide sequence ID" value="NZ_JAPDOG010000080.1"/>
</dbReference>
<dbReference type="InterPro" id="IPR032387">
    <property type="entry name" value="ACAS_N"/>
</dbReference>
<proteinExistence type="predicted"/>
<dbReference type="Pfam" id="PF16177">
    <property type="entry name" value="ACAS_N"/>
    <property type="match status" value="1"/>
</dbReference>
<organism evidence="3 4">
    <name type="scientific">Defluviimonas salinarum</name>
    <dbReference type="NCBI Taxonomy" id="2992147"/>
    <lineage>
        <taxon>Bacteria</taxon>
        <taxon>Pseudomonadati</taxon>
        <taxon>Pseudomonadota</taxon>
        <taxon>Alphaproteobacteria</taxon>
        <taxon>Rhodobacterales</taxon>
        <taxon>Paracoccaceae</taxon>
        <taxon>Albidovulum</taxon>
    </lineage>
</organism>
<keyword evidence="4" id="KW-1185">Reference proteome</keyword>
<evidence type="ECO:0000259" key="2">
    <source>
        <dbReference type="Pfam" id="PF16177"/>
    </source>
</evidence>
<feature type="domain" description="Acetyl-coenzyme A synthetase N-terminal" evidence="2">
    <location>
        <begin position="35"/>
        <end position="89"/>
    </location>
</feature>
<evidence type="ECO:0000313" key="3">
    <source>
        <dbReference type="EMBL" id="MCW3784807.1"/>
    </source>
</evidence>